<dbReference type="EMBL" id="JAUSWG010000003">
    <property type="protein sequence ID" value="MDQ0555849.1"/>
    <property type="molecule type" value="Genomic_DNA"/>
</dbReference>
<keyword evidence="3" id="KW-1185">Reference proteome</keyword>
<keyword evidence="1" id="KW-1133">Transmembrane helix</keyword>
<name>A0ABU0MYQ7_9FIRM</name>
<organism evidence="2 3">
    <name type="scientific">Paraclostridium ghonii</name>
    <dbReference type="NCBI Taxonomy" id="29358"/>
    <lineage>
        <taxon>Bacteria</taxon>
        <taxon>Bacillati</taxon>
        <taxon>Bacillota</taxon>
        <taxon>Clostridia</taxon>
        <taxon>Peptostreptococcales</taxon>
        <taxon>Peptostreptococcaceae</taxon>
        <taxon>Paraclostridium</taxon>
    </lineage>
</organism>
<feature type="transmembrane region" description="Helical" evidence="1">
    <location>
        <begin position="30"/>
        <end position="48"/>
    </location>
</feature>
<sequence length="71" mass="8197">MKKCNNYINFGIFLNGICLLGNHINVLPEFIKGLCFGLSFILILIGIYSENHDISKLRDYKKMLFSRLLSK</sequence>
<proteinExistence type="predicted"/>
<dbReference type="Proteomes" id="UP001232584">
    <property type="component" value="Unassembled WGS sequence"/>
</dbReference>
<dbReference type="RefSeq" id="WP_307503885.1">
    <property type="nucleotide sequence ID" value="NZ_BAAACE010000001.1"/>
</dbReference>
<evidence type="ECO:0000313" key="2">
    <source>
        <dbReference type="EMBL" id="MDQ0555849.1"/>
    </source>
</evidence>
<evidence type="ECO:0000313" key="3">
    <source>
        <dbReference type="Proteomes" id="UP001232584"/>
    </source>
</evidence>
<comment type="caution">
    <text evidence="2">The sequence shown here is derived from an EMBL/GenBank/DDBJ whole genome shotgun (WGS) entry which is preliminary data.</text>
</comment>
<reference evidence="2 3" key="1">
    <citation type="submission" date="2023-07" db="EMBL/GenBank/DDBJ databases">
        <title>Genomic Encyclopedia of Type Strains, Phase IV (KMG-IV): sequencing the most valuable type-strain genomes for metagenomic binning, comparative biology and taxonomic classification.</title>
        <authorList>
            <person name="Goeker M."/>
        </authorList>
    </citation>
    <scope>NUCLEOTIDE SEQUENCE [LARGE SCALE GENOMIC DNA]</scope>
    <source>
        <strain evidence="2 3">DSM 15049</strain>
    </source>
</reference>
<accession>A0ABU0MYQ7</accession>
<evidence type="ECO:0000256" key="1">
    <source>
        <dbReference type="SAM" id="Phobius"/>
    </source>
</evidence>
<keyword evidence="1" id="KW-0472">Membrane</keyword>
<feature type="transmembrane region" description="Helical" evidence="1">
    <location>
        <begin position="7"/>
        <end position="24"/>
    </location>
</feature>
<gene>
    <name evidence="2" type="ORF">QOZ92_000962</name>
</gene>
<keyword evidence="1" id="KW-0812">Transmembrane</keyword>
<protein>
    <submittedName>
        <fullName evidence="2">Uncharacterized protein</fullName>
    </submittedName>
</protein>